<keyword evidence="1" id="KW-0694">RNA-binding</keyword>
<evidence type="ECO:0000259" key="3">
    <source>
        <dbReference type="PROSITE" id="PS50102"/>
    </source>
</evidence>
<name>A0AAW1AUL0_CROAD</name>
<feature type="region of interest" description="Disordered" evidence="2">
    <location>
        <begin position="655"/>
        <end position="711"/>
    </location>
</feature>
<evidence type="ECO:0000256" key="2">
    <source>
        <dbReference type="SAM" id="MobiDB-lite"/>
    </source>
</evidence>
<dbReference type="Proteomes" id="UP001474421">
    <property type="component" value="Unassembled WGS sequence"/>
</dbReference>
<evidence type="ECO:0000256" key="1">
    <source>
        <dbReference type="PROSITE-ProRule" id="PRU00176"/>
    </source>
</evidence>
<dbReference type="InterPro" id="IPR056852">
    <property type="entry name" value="AK17A/B"/>
</dbReference>
<proteinExistence type="predicted"/>
<feature type="region of interest" description="Disordered" evidence="2">
    <location>
        <begin position="601"/>
        <end position="628"/>
    </location>
</feature>
<sequence length="932" mass="106170">MTVTLVCDPSEAVELCASQQLYLKPVAKLTISVVLPEHTGATRAFSKWEVMDKLKNMICPDQFTSVKVSKSTKGFIRFEGEAESKRLVTSLKEKLHGKLIKLNGFKEDLQVVATEAPSDGPPSQESEPNLKSQKPEEEKEKEEEEQSQLLLDCLHLEGLPCKWFALKGSESETPNEDVLRTVFGTFGKIKNVDIPMLDPYREETVGRSRNNLIFRGLRSFEAFVQYQESKAFARAVETLKGMKLMFKGEDGKALACNIKVTSDTTSHFSENAIKQRTLERLTLQGLERERKREENRGRKGTERKRRDDDEKKGGEGRRRAKIKRRGKRRMDREEKHPRKHLKVTAAEEVNAADLPEWEERKYLLAQRRVESIRLLTVLLSQIKNFVLSSGQMEACLLEPQPEGEKTSSTFPVEDAHKEETDVPCLERQEVEDESQPACPSALLEHVAIEKENEEQFLAEDLPPSPSPFGRALSNGPAARAVTSHLTENSANPFRATGLLQVTVTQDCQANGSPPYRWDYLRPNLGPFADAPEAAKAKKQKVYETEEFIHYLLNYYQTPRYARICPSAQSPSDASWWHRVVSCYEDGFRVKLQSRDEDCWTEESLGSDLPEYDPQVADNDEEDPWEVTDVRSEPADLITPEDQACPQEFSKCCQGEWEDSLEEEEEEEEEESDGSPPDRLRSSLPGSNNIAHKNTSKEETPEQAVRSSASMSKLKDLLEEISSDSEYFSEALNEPWNPSEQRNGSYPGSCKTRPLHQHKAKELLIRIQNVGGEDQEGNRGGRSFCDSGPRAKTSFKRSSSKLWCKEPKIQWSSSEEERDLSSQKKKKKKKRERLSDSSFLDEEAQLLQTNHCRELDAFRKIQRKCSKFIHHKMKCKTLRALEGGVEIKDLVHLSASQLLEEAHQVTGKGNVDVGERRHKAEDRQRLSRRLVER</sequence>
<dbReference type="AlphaFoldDB" id="A0AAW1AUL0"/>
<accession>A0AAW1AUL0</accession>
<dbReference type="PANTHER" id="PTHR12484:SF1">
    <property type="entry name" value="A-KINASE ANCHOR PROTEIN 17B"/>
    <property type="match status" value="1"/>
</dbReference>
<organism evidence="4 5">
    <name type="scientific">Crotalus adamanteus</name>
    <name type="common">Eastern diamondback rattlesnake</name>
    <dbReference type="NCBI Taxonomy" id="8729"/>
    <lineage>
        <taxon>Eukaryota</taxon>
        <taxon>Metazoa</taxon>
        <taxon>Chordata</taxon>
        <taxon>Craniata</taxon>
        <taxon>Vertebrata</taxon>
        <taxon>Euteleostomi</taxon>
        <taxon>Lepidosauria</taxon>
        <taxon>Squamata</taxon>
        <taxon>Bifurcata</taxon>
        <taxon>Unidentata</taxon>
        <taxon>Episquamata</taxon>
        <taxon>Toxicofera</taxon>
        <taxon>Serpentes</taxon>
        <taxon>Colubroidea</taxon>
        <taxon>Viperidae</taxon>
        <taxon>Crotalinae</taxon>
        <taxon>Crotalus</taxon>
    </lineage>
</organism>
<protein>
    <submittedName>
        <fullName evidence="4">A-kinase anchor protein 17B-like</fullName>
    </submittedName>
</protein>
<feature type="compositionally biased region" description="Basic residues" evidence="2">
    <location>
        <begin position="822"/>
        <end position="831"/>
    </location>
</feature>
<dbReference type="Gene3D" id="3.30.70.330">
    <property type="match status" value="1"/>
</dbReference>
<evidence type="ECO:0000313" key="5">
    <source>
        <dbReference type="Proteomes" id="UP001474421"/>
    </source>
</evidence>
<feature type="domain" description="RRM" evidence="3">
    <location>
        <begin position="152"/>
        <end position="261"/>
    </location>
</feature>
<feature type="region of interest" description="Disordered" evidence="2">
    <location>
        <begin position="284"/>
        <end position="339"/>
    </location>
</feature>
<dbReference type="CDD" id="cd12264">
    <property type="entry name" value="RRM_AKAP17A"/>
    <property type="match status" value="1"/>
</dbReference>
<dbReference type="EMBL" id="JAOTOJ010000013">
    <property type="protein sequence ID" value="KAK9393574.1"/>
    <property type="molecule type" value="Genomic_DNA"/>
</dbReference>
<dbReference type="InterPro" id="IPR000504">
    <property type="entry name" value="RRM_dom"/>
</dbReference>
<reference evidence="4 5" key="1">
    <citation type="journal article" date="2024" name="Proc. Natl. Acad. Sci. U.S.A.">
        <title>The genetic regulatory architecture and epigenomic basis for age-related changes in rattlesnake venom.</title>
        <authorList>
            <person name="Hogan M.P."/>
            <person name="Holding M.L."/>
            <person name="Nystrom G.S."/>
            <person name="Colston T.J."/>
            <person name="Bartlett D.A."/>
            <person name="Mason A.J."/>
            <person name="Ellsworth S.A."/>
            <person name="Rautsaw R.M."/>
            <person name="Lawrence K.C."/>
            <person name="Strickland J.L."/>
            <person name="He B."/>
            <person name="Fraser P."/>
            <person name="Margres M.J."/>
            <person name="Gilbert D.M."/>
            <person name="Gibbs H.L."/>
            <person name="Parkinson C.L."/>
            <person name="Rokyta D.R."/>
        </authorList>
    </citation>
    <scope>NUCLEOTIDE SEQUENCE [LARGE SCALE GENOMIC DNA]</scope>
    <source>
        <strain evidence="4">DRR0105</strain>
    </source>
</reference>
<gene>
    <name evidence="4" type="ORF">NXF25_016026</name>
</gene>
<keyword evidence="5" id="KW-1185">Reference proteome</keyword>
<dbReference type="Pfam" id="PF25015">
    <property type="entry name" value="RBD_AKAP-17A"/>
    <property type="match status" value="1"/>
</dbReference>
<feature type="compositionally biased region" description="Polar residues" evidence="2">
    <location>
        <begin position="683"/>
        <end position="692"/>
    </location>
</feature>
<feature type="compositionally biased region" description="Basic residues" evidence="2">
    <location>
        <begin position="318"/>
        <end position="329"/>
    </location>
</feature>
<feature type="region of interest" description="Disordered" evidence="2">
    <location>
        <begin position="724"/>
        <end position="834"/>
    </location>
</feature>
<dbReference type="InterPro" id="IPR035979">
    <property type="entry name" value="RBD_domain_sf"/>
</dbReference>
<evidence type="ECO:0000313" key="4">
    <source>
        <dbReference type="EMBL" id="KAK9393574.1"/>
    </source>
</evidence>
<feature type="compositionally biased region" description="Polar residues" evidence="2">
    <location>
        <begin position="735"/>
        <end position="745"/>
    </location>
</feature>
<feature type="compositionally biased region" description="Acidic residues" evidence="2">
    <location>
        <begin position="655"/>
        <end position="672"/>
    </location>
</feature>
<dbReference type="GO" id="GO:0003723">
    <property type="term" value="F:RNA binding"/>
    <property type="evidence" value="ECO:0007669"/>
    <property type="project" value="UniProtKB-UniRule"/>
</dbReference>
<dbReference type="InterPro" id="IPR012677">
    <property type="entry name" value="Nucleotide-bd_a/b_plait_sf"/>
</dbReference>
<dbReference type="PANTHER" id="PTHR12484">
    <property type="entry name" value="B-LYMPHOCYTE ANTIGEN-RELATED"/>
    <property type="match status" value="1"/>
</dbReference>
<feature type="compositionally biased region" description="Basic and acidic residues" evidence="2">
    <location>
        <begin position="286"/>
        <end position="317"/>
    </location>
</feature>
<comment type="caution">
    <text evidence="4">The sequence shown here is derived from an EMBL/GenBank/DDBJ whole genome shotgun (WGS) entry which is preliminary data.</text>
</comment>
<dbReference type="PROSITE" id="PS50102">
    <property type="entry name" value="RRM"/>
    <property type="match status" value="1"/>
</dbReference>
<feature type="region of interest" description="Disordered" evidence="2">
    <location>
        <begin position="114"/>
        <end position="145"/>
    </location>
</feature>
<dbReference type="SUPFAM" id="SSF54928">
    <property type="entry name" value="RNA-binding domain, RBD"/>
    <property type="match status" value="1"/>
</dbReference>